<comment type="caution">
    <text evidence="2">The sequence shown here is derived from an EMBL/GenBank/DDBJ whole genome shotgun (WGS) entry which is preliminary data.</text>
</comment>
<protein>
    <submittedName>
        <fullName evidence="2">SLOG family protein</fullName>
    </submittedName>
</protein>
<sequence>MRPEVTQARIIVTGSRAHTDRDLIRSALALARWDLGPLIVVHGAAPGADSIASEWARSYPHLGVTEERCERRRFSPGVVSA</sequence>
<dbReference type="Pfam" id="PF10686">
    <property type="entry name" value="YAcAr"/>
    <property type="match status" value="1"/>
</dbReference>
<keyword evidence="3" id="KW-1185">Reference proteome</keyword>
<accession>A0ABV6W441</accession>
<feature type="domain" description="YspA cpYpsA-related SLOG" evidence="1">
    <location>
        <begin position="9"/>
        <end position="58"/>
    </location>
</feature>
<dbReference type="InterPro" id="IPR019627">
    <property type="entry name" value="YAcAr"/>
</dbReference>
<evidence type="ECO:0000259" key="1">
    <source>
        <dbReference type="Pfam" id="PF10686"/>
    </source>
</evidence>
<dbReference type="RefSeq" id="WP_380542657.1">
    <property type="nucleotide sequence ID" value="NZ_JBHFAB010000030.1"/>
</dbReference>
<organism evidence="2 3">
    <name type="scientific">Streptacidiphilus cavernicola</name>
    <dbReference type="NCBI Taxonomy" id="3342716"/>
    <lineage>
        <taxon>Bacteria</taxon>
        <taxon>Bacillati</taxon>
        <taxon>Actinomycetota</taxon>
        <taxon>Actinomycetes</taxon>
        <taxon>Kitasatosporales</taxon>
        <taxon>Streptomycetaceae</taxon>
        <taxon>Streptacidiphilus</taxon>
    </lineage>
</organism>
<evidence type="ECO:0000313" key="2">
    <source>
        <dbReference type="EMBL" id="MFC1420767.1"/>
    </source>
</evidence>
<proteinExistence type="predicted"/>
<reference evidence="2 3" key="1">
    <citation type="submission" date="2024-09" db="EMBL/GenBank/DDBJ databases">
        <authorList>
            <person name="Lee S.D."/>
        </authorList>
    </citation>
    <scope>NUCLEOTIDE SEQUENCE [LARGE SCALE GENOMIC DNA]</scope>
    <source>
        <strain evidence="2 3">N8-3</strain>
    </source>
</reference>
<name>A0ABV6W441_9ACTN</name>
<dbReference type="Proteomes" id="UP001592531">
    <property type="component" value="Unassembled WGS sequence"/>
</dbReference>
<dbReference type="EMBL" id="JBHFAB010000030">
    <property type="protein sequence ID" value="MFC1420767.1"/>
    <property type="molecule type" value="Genomic_DNA"/>
</dbReference>
<evidence type="ECO:0000313" key="3">
    <source>
        <dbReference type="Proteomes" id="UP001592531"/>
    </source>
</evidence>
<gene>
    <name evidence="2" type="ORF">ACEZDE_29595</name>
</gene>